<gene>
    <name evidence="2" type="ORF">FNV43_RR14271</name>
</gene>
<evidence type="ECO:0000313" key="3">
    <source>
        <dbReference type="Proteomes" id="UP000796880"/>
    </source>
</evidence>
<keyword evidence="3" id="KW-1185">Reference proteome</keyword>
<protein>
    <submittedName>
        <fullName evidence="2">Uncharacterized protein</fullName>
    </submittedName>
</protein>
<comment type="caution">
    <text evidence="2">The sequence shown here is derived from an EMBL/GenBank/DDBJ whole genome shotgun (WGS) entry which is preliminary data.</text>
</comment>
<dbReference type="EMBL" id="VOIH02000006">
    <property type="protein sequence ID" value="KAF3444579.1"/>
    <property type="molecule type" value="Genomic_DNA"/>
</dbReference>
<accession>A0A8K0H2R6</accession>
<organism evidence="2 3">
    <name type="scientific">Rhamnella rubrinervis</name>
    <dbReference type="NCBI Taxonomy" id="2594499"/>
    <lineage>
        <taxon>Eukaryota</taxon>
        <taxon>Viridiplantae</taxon>
        <taxon>Streptophyta</taxon>
        <taxon>Embryophyta</taxon>
        <taxon>Tracheophyta</taxon>
        <taxon>Spermatophyta</taxon>
        <taxon>Magnoliopsida</taxon>
        <taxon>eudicotyledons</taxon>
        <taxon>Gunneridae</taxon>
        <taxon>Pentapetalae</taxon>
        <taxon>rosids</taxon>
        <taxon>fabids</taxon>
        <taxon>Rosales</taxon>
        <taxon>Rhamnaceae</taxon>
        <taxon>rhamnoid group</taxon>
        <taxon>Rhamneae</taxon>
        <taxon>Rhamnella</taxon>
    </lineage>
</organism>
<dbReference type="Proteomes" id="UP000796880">
    <property type="component" value="Unassembled WGS sequence"/>
</dbReference>
<reference evidence="2" key="1">
    <citation type="submission" date="2020-03" db="EMBL/GenBank/DDBJ databases">
        <title>A high-quality chromosome-level genome assembly of a woody plant with both climbing and erect habits, Rhamnella rubrinervis.</title>
        <authorList>
            <person name="Lu Z."/>
            <person name="Yang Y."/>
            <person name="Zhu X."/>
            <person name="Sun Y."/>
        </authorList>
    </citation>
    <scope>NUCLEOTIDE SEQUENCE</scope>
    <source>
        <strain evidence="2">BYM</strain>
        <tissue evidence="2">Leaf</tissue>
    </source>
</reference>
<evidence type="ECO:0000256" key="1">
    <source>
        <dbReference type="SAM" id="Coils"/>
    </source>
</evidence>
<feature type="coiled-coil region" evidence="1">
    <location>
        <begin position="99"/>
        <end position="148"/>
    </location>
</feature>
<dbReference type="AlphaFoldDB" id="A0A8K0H2R6"/>
<proteinExistence type="predicted"/>
<evidence type="ECO:0000313" key="2">
    <source>
        <dbReference type="EMBL" id="KAF3444579.1"/>
    </source>
</evidence>
<sequence length="150" mass="17367">MSFGILRRFLNLAASNSKSIQIRRFLNTAASDTKPLHNGNGKLKGGSQLRDAVWVQDGISIAGLFLVHESISKADAENLRREPGESLRKFKDYETSEDYETKKEDRLKLNEELKRSEEEAEKEHKLLLQELEELMEELRREELSKHLKNQ</sequence>
<name>A0A8K0H2R6_9ROSA</name>
<keyword evidence="1" id="KW-0175">Coiled coil</keyword>